<dbReference type="InterPro" id="IPR006121">
    <property type="entry name" value="HMA_dom"/>
</dbReference>
<dbReference type="Pfam" id="PF00403">
    <property type="entry name" value="HMA"/>
    <property type="match status" value="1"/>
</dbReference>
<organism evidence="15 16">
    <name type="scientific">Ruminococcus flavefaciens</name>
    <dbReference type="NCBI Taxonomy" id="1265"/>
    <lineage>
        <taxon>Bacteria</taxon>
        <taxon>Bacillati</taxon>
        <taxon>Bacillota</taxon>
        <taxon>Clostridia</taxon>
        <taxon>Eubacteriales</taxon>
        <taxon>Oscillospiraceae</taxon>
        <taxon>Ruminococcus</taxon>
    </lineage>
</organism>
<accession>A0A1H6JDY9</accession>
<sequence length="764" mass="82414">MEKIFSISNLDCAHCGAKIEEAINKLEGIESAVLNFPMKKFKIKGELTDELLTEINKVASSIEAGVVISPIEKELKTHSHHHGEKCCCGHDHGHHHHDDECDCEHEHHPKHEHEHHHSEECCCGHDHEHEHNHEKAHSHEHTHDHAESHESLSHEILTLVIGIAFFAAAVICDKFIDIKPLTVSLYVIAYLILGFNVLKATLKNLKNKNLFDENFLMTVATIGAFALGEYAEAVGVVLFFRIGELFEDYAVSRSRKAITDVAAYKVKEADVLVNGEFIRVDSDNIKVGDILRIKPGERIAADGIIESGESKIDTSAVNGEPVPLIVHKGDKVHSGCINLSETFTLKATAAADDSMISKIAQAVEDASAEKPHIDRFITRFAKVYTPIVIATALLTAIVPSLITGNWSKWVYSALTFLVISCPCALVLSVPLAYFSGIGAASKLGILFKGGNAIEALGKVNAIAFDKTGTLTDGCFTVTEIVSYGDMSSNELLSICGSCEQYSTHPVAESIVEYCRENGAKLTEAEKSGEIAGRGVTAVIGGKNIICGNERLMSENNITVNDKEVPLGSVVYIAVDGRIEGRIIVSDIVKKTSANAVKQLKAMGVRTAMLTGDKSENAAAIAKQLGIDSGKGDLLPDGKLKEIEAMRKECGAVMFVGDGFNDGPVLAGADVGGAMQSGSDLALEAADAIFMNSEPDAVVRAKKIADKTMRISMENIIFALAIKAVVLILGLLGHPNMWLAVFADSGTAMLLILNSIRVLNTKKYK</sequence>
<name>A0A1H6JDY9_RUMFL</name>
<dbReference type="InterPro" id="IPR027256">
    <property type="entry name" value="P-typ_ATPase_IB"/>
</dbReference>
<keyword evidence="5 13" id="KW-0479">Metal-binding</keyword>
<dbReference type="AlphaFoldDB" id="A0A1H6JDY9"/>
<dbReference type="Pfam" id="PF00122">
    <property type="entry name" value="E1-E2_ATPase"/>
    <property type="match status" value="1"/>
</dbReference>
<dbReference type="InterPro" id="IPR036163">
    <property type="entry name" value="HMA_dom_sf"/>
</dbReference>
<dbReference type="InterPro" id="IPR036412">
    <property type="entry name" value="HAD-like_sf"/>
</dbReference>
<evidence type="ECO:0000256" key="9">
    <source>
        <dbReference type="ARBA" id="ARBA00022989"/>
    </source>
</evidence>
<dbReference type="SFLD" id="SFLDG00002">
    <property type="entry name" value="C1.7:_P-type_atpase_like"/>
    <property type="match status" value="1"/>
</dbReference>
<evidence type="ECO:0000256" key="12">
    <source>
        <dbReference type="ARBA" id="ARBA00049338"/>
    </source>
</evidence>
<evidence type="ECO:0000256" key="3">
    <source>
        <dbReference type="ARBA" id="ARBA00022539"/>
    </source>
</evidence>
<dbReference type="GO" id="GO:0046872">
    <property type="term" value="F:metal ion binding"/>
    <property type="evidence" value="ECO:0007669"/>
    <property type="project" value="UniProtKB-KW"/>
</dbReference>
<keyword evidence="4 13" id="KW-0812">Transmembrane</keyword>
<dbReference type="InterPro" id="IPR023298">
    <property type="entry name" value="ATPase_P-typ_TM_dom_sf"/>
</dbReference>
<keyword evidence="9 13" id="KW-1133">Transmembrane helix</keyword>
<dbReference type="SUPFAM" id="SSF56784">
    <property type="entry name" value="HAD-like"/>
    <property type="match status" value="1"/>
</dbReference>
<comment type="similarity">
    <text evidence="2 13">Belongs to the cation transport ATPase (P-type) (TC 3.A.3) family. Type IB subfamily.</text>
</comment>
<dbReference type="SUPFAM" id="SSF55008">
    <property type="entry name" value="HMA, heavy metal-associated domain"/>
    <property type="match status" value="1"/>
</dbReference>
<keyword evidence="13" id="KW-1003">Cell membrane</keyword>
<feature type="transmembrane region" description="Helical" evidence="13">
    <location>
        <begin position="183"/>
        <end position="202"/>
    </location>
</feature>
<comment type="catalytic activity">
    <reaction evidence="12">
        <text>Cd(2+)(in) + ATP + H2O = Cd(2+)(out) + ADP + phosphate + H(+)</text>
        <dbReference type="Rhea" id="RHEA:12132"/>
        <dbReference type="ChEBI" id="CHEBI:15377"/>
        <dbReference type="ChEBI" id="CHEBI:15378"/>
        <dbReference type="ChEBI" id="CHEBI:30616"/>
        <dbReference type="ChEBI" id="CHEBI:43474"/>
        <dbReference type="ChEBI" id="CHEBI:48775"/>
        <dbReference type="ChEBI" id="CHEBI:456216"/>
        <dbReference type="EC" id="7.2.2.21"/>
    </reaction>
</comment>
<dbReference type="GO" id="GO:0005524">
    <property type="term" value="F:ATP binding"/>
    <property type="evidence" value="ECO:0007669"/>
    <property type="project" value="UniProtKB-UniRule"/>
</dbReference>
<dbReference type="PROSITE" id="PS50846">
    <property type="entry name" value="HMA_2"/>
    <property type="match status" value="1"/>
</dbReference>
<evidence type="ECO:0000256" key="13">
    <source>
        <dbReference type="RuleBase" id="RU362081"/>
    </source>
</evidence>
<keyword evidence="7 13" id="KW-0067">ATP-binding</keyword>
<dbReference type="NCBIfam" id="TIGR01512">
    <property type="entry name" value="ATPase-IB2_Cd"/>
    <property type="match status" value="1"/>
</dbReference>
<evidence type="ECO:0000313" key="16">
    <source>
        <dbReference type="Proteomes" id="UP000183190"/>
    </source>
</evidence>
<dbReference type="PANTHER" id="PTHR48085">
    <property type="entry name" value="CADMIUM/ZINC-TRANSPORTING ATPASE HMA2-RELATED"/>
    <property type="match status" value="1"/>
</dbReference>
<feature type="transmembrane region" description="Helical" evidence="13">
    <location>
        <begin position="711"/>
        <end position="731"/>
    </location>
</feature>
<dbReference type="OrthoDB" id="9760364at2"/>
<dbReference type="InterPro" id="IPR044492">
    <property type="entry name" value="P_typ_ATPase_HD_dom"/>
</dbReference>
<evidence type="ECO:0000256" key="4">
    <source>
        <dbReference type="ARBA" id="ARBA00022692"/>
    </source>
</evidence>
<keyword evidence="6 13" id="KW-0547">Nucleotide-binding</keyword>
<protein>
    <recommendedName>
        <fullName evidence="11">Cd(2+)-exporting ATPase</fullName>
        <ecNumber evidence="11">7.2.2.21</ecNumber>
    </recommendedName>
</protein>
<evidence type="ECO:0000256" key="10">
    <source>
        <dbReference type="ARBA" id="ARBA00023136"/>
    </source>
</evidence>
<dbReference type="NCBIfam" id="TIGR01494">
    <property type="entry name" value="ATPase_P-type"/>
    <property type="match status" value="1"/>
</dbReference>
<dbReference type="SUPFAM" id="SSF81653">
    <property type="entry name" value="Calcium ATPase, transduction domain A"/>
    <property type="match status" value="1"/>
</dbReference>
<dbReference type="InterPro" id="IPR051014">
    <property type="entry name" value="Cation_Transport_ATPase_IB"/>
</dbReference>
<dbReference type="InterPro" id="IPR023299">
    <property type="entry name" value="ATPase_P-typ_cyto_dom_N"/>
</dbReference>
<keyword evidence="8" id="KW-1278">Translocase</keyword>
<feature type="domain" description="HMA" evidence="14">
    <location>
        <begin position="1"/>
        <end position="63"/>
    </location>
</feature>
<dbReference type="Pfam" id="PF00702">
    <property type="entry name" value="Hydrolase"/>
    <property type="match status" value="1"/>
</dbReference>
<dbReference type="SUPFAM" id="SSF81665">
    <property type="entry name" value="Calcium ATPase, transmembrane domain M"/>
    <property type="match status" value="1"/>
</dbReference>
<evidence type="ECO:0000256" key="6">
    <source>
        <dbReference type="ARBA" id="ARBA00022741"/>
    </source>
</evidence>
<dbReference type="InterPro" id="IPR001757">
    <property type="entry name" value="P_typ_ATPase"/>
</dbReference>
<dbReference type="InterPro" id="IPR023214">
    <property type="entry name" value="HAD_sf"/>
</dbReference>
<proteinExistence type="inferred from homology"/>
<dbReference type="InterPro" id="IPR059000">
    <property type="entry name" value="ATPase_P-type_domA"/>
</dbReference>
<dbReference type="CDD" id="cd00371">
    <property type="entry name" value="HMA"/>
    <property type="match status" value="1"/>
</dbReference>
<dbReference type="EC" id="7.2.2.21" evidence="11"/>
<dbReference type="Proteomes" id="UP000183190">
    <property type="component" value="Unassembled WGS sequence"/>
</dbReference>
<dbReference type="SFLD" id="SFLDS00003">
    <property type="entry name" value="Haloacid_Dehalogenase"/>
    <property type="match status" value="1"/>
</dbReference>
<dbReference type="Gene3D" id="3.40.50.1000">
    <property type="entry name" value="HAD superfamily/HAD-like"/>
    <property type="match status" value="1"/>
</dbReference>
<evidence type="ECO:0000256" key="1">
    <source>
        <dbReference type="ARBA" id="ARBA00004141"/>
    </source>
</evidence>
<reference evidence="15 16" key="1">
    <citation type="submission" date="2016-10" db="EMBL/GenBank/DDBJ databases">
        <authorList>
            <person name="de Groot N.N."/>
        </authorList>
    </citation>
    <scope>NUCLEOTIDE SEQUENCE [LARGE SCALE GENOMIC DNA]</scope>
    <source>
        <strain evidence="15 16">YAD2003</strain>
    </source>
</reference>
<dbReference type="Gene3D" id="3.40.1110.10">
    <property type="entry name" value="Calcium-transporting ATPase, cytoplasmic domain N"/>
    <property type="match status" value="1"/>
</dbReference>
<keyword evidence="3" id="KW-0104">Cadmium</keyword>
<dbReference type="EMBL" id="FNWV01000005">
    <property type="protein sequence ID" value="SEH60102.1"/>
    <property type="molecule type" value="Genomic_DNA"/>
</dbReference>
<dbReference type="GO" id="GO:0008551">
    <property type="term" value="F:P-type cadmium transporter activity"/>
    <property type="evidence" value="ECO:0007669"/>
    <property type="project" value="UniProtKB-EC"/>
</dbReference>
<evidence type="ECO:0000256" key="7">
    <source>
        <dbReference type="ARBA" id="ARBA00022840"/>
    </source>
</evidence>
<evidence type="ECO:0000256" key="11">
    <source>
        <dbReference type="ARBA" id="ARBA00039103"/>
    </source>
</evidence>
<dbReference type="PANTHER" id="PTHR48085:SF5">
    <property type="entry name" value="CADMIUM_ZINC-TRANSPORTING ATPASE HMA4-RELATED"/>
    <property type="match status" value="1"/>
</dbReference>
<dbReference type="PROSITE" id="PS01229">
    <property type="entry name" value="COF_2"/>
    <property type="match status" value="1"/>
</dbReference>
<dbReference type="PRINTS" id="PR00119">
    <property type="entry name" value="CATATPASE"/>
</dbReference>
<feature type="transmembrane region" description="Helical" evidence="13">
    <location>
        <begin position="737"/>
        <end position="758"/>
    </location>
</feature>
<dbReference type="RefSeq" id="WP_081348179.1">
    <property type="nucleotide sequence ID" value="NZ_FNWV01000005.1"/>
</dbReference>
<dbReference type="GO" id="GO:0005886">
    <property type="term" value="C:plasma membrane"/>
    <property type="evidence" value="ECO:0007669"/>
    <property type="project" value="UniProtKB-SubCell"/>
</dbReference>
<dbReference type="SFLD" id="SFLDF00027">
    <property type="entry name" value="p-type_atpase"/>
    <property type="match status" value="1"/>
</dbReference>
<dbReference type="InterPro" id="IPR008250">
    <property type="entry name" value="ATPase_P-typ_transduc_dom_A_sf"/>
</dbReference>
<dbReference type="Gene3D" id="3.30.70.100">
    <property type="match status" value="1"/>
</dbReference>
<feature type="transmembrane region" description="Helical" evidence="13">
    <location>
        <begin position="409"/>
        <end position="434"/>
    </location>
</feature>
<dbReference type="Gene3D" id="2.70.150.10">
    <property type="entry name" value="Calcium-transporting ATPase, cytoplasmic transduction domain A"/>
    <property type="match status" value="1"/>
</dbReference>
<feature type="transmembrane region" description="Helical" evidence="13">
    <location>
        <begin position="156"/>
        <end position="176"/>
    </location>
</feature>
<evidence type="ECO:0000256" key="8">
    <source>
        <dbReference type="ARBA" id="ARBA00022967"/>
    </source>
</evidence>
<evidence type="ECO:0000259" key="14">
    <source>
        <dbReference type="PROSITE" id="PS50846"/>
    </source>
</evidence>
<evidence type="ECO:0000313" key="15">
    <source>
        <dbReference type="EMBL" id="SEH60102.1"/>
    </source>
</evidence>
<gene>
    <name evidence="15" type="ORF">SAMN02910265_01643</name>
</gene>
<evidence type="ECO:0000256" key="2">
    <source>
        <dbReference type="ARBA" id="ARBA00006024"/>
    </source>
</evidence>
<feature type="transmembrane region" description="Helical" evidence="13">
    <location>
        <begin position="383"/>
        <end position="403"/>
    </location>
</feature>
<keyword evidence="10 13" id="KW-0472">Membrane</keyword>
<evidence type="ECO:0000256" key="5">
    <source>
        <dbReference type="ARBA" id="ARBA00022723"/>
    </source>
</evidence>
<dbReference type="PROSITE" id="PS00154">
    <property type="entry name" value="ATPASE_E1_E2"/>
    <property type="match status" value="1"/>
</dbReference>
<dbReference type="GO" id="GO:0016887">
    <property type="term" value="F:ATP hydrolysis activity"/>
    <property type="evidence" value="ECO:0007669"/>
    <property type="project" value="InterPro"/>
</dbReference>
<dbReference type="NCBIfam" id="TIGR01525">
    <property type="entry name" value="ATPase-IB_hvy"/>
    <property type="match status" value="1"/>
</dbReference>
<dbReference type="InterPro" id="IPR018303">
    <property type="entry name" value="ATPase_P-typ_P_site"/>
</dbReference>
<comment type="subcellular location">
    <subcellularLocation>
        <location evidence="13">Cell membrane</location>
    </subcellularLocation>
    <subcellularLocation>
        <location evidence="1">Membrane</location>
        <topology evidence="1">Multi-pass membrane protein</topology>
    </subcellularLocation>
</comment>